<dbReference type="RefSeq" id="WP_189381013.1">
    <property type="nucleotide sequence ID" value="NZ_BMYI01000005.1"/>
</dbReference>
<keyword evidence="2" id="KW-1185">Reference proteome</keyword>
<evidence type="ECO:0000313" key="1">
    <source>
        <dbReference type="EMBL" id="GHC22395.1"/>
    </source>
</evidence>
<gene>
    <name evidence="1" type="ORF">GCM10007291_22290</name>
</gene>
<name>A0ABQ3FG13_9RHOB</name>
<reference evidence="2" key="1">
    <citation type="journal article" date="2019" name="Int. J. Syst. Evol. Microbiol.">
        <title>The Global Catalogue of Microorganisms (GCM) 10K type strain sequencing project: providing services to taxonomists for standard genome sequencing and annotation.</title>
        <authorList>
            <consortium name="The Broad Institute Genomics Platform"/>
            <consortium name="The Broad Institute Genome Sequencing Center for Infectious Disease"/>
            <person name="Wu L."/>
            <person name="Ma J."/>
        </authorList>
    </citation>
    <scope>NUCLEOTIDE SEQUENCE [LARGE SCALE GENOMIC DNA]</scope>
    <source>
        <strain evidence="2">KCTC 23298</strain>
    </source>
</reference>
<sequence>MTDFHAFNSRHRRLAILRFLEVSAAYTSNVSILTDVLNSDQIGINTTRDQTATELAWLAETGFVTLSGRDDFRVATATARGIEIALGRATHPDIQRPGPRG</sequence>
<dbReference type="EMBL" id="BMYI01000005">
    <property type="protein sequence ID" value="GHC22395.1"/>
    <property type="molecule type" value="Genomic_DNA"/>
</dbReference>
<comment type="caution">
    <text evidence="1">The sequence shown here is derived from an EMBL/GenBank/DDBJ whole genome shotgun (WGS) entry which is preliminary data.</text>
</comment>
<dbReference type="Proteomes" id="UP000658305">
    <property type="component" value="Unassembled WGS sequence"/>
</dbReference>
<evidence type="ECO:0008006" key="3">
    <source>
        <dbReference type="Google" id="ProtNLM"/>
    </source>
</evidence>
<organism evidence="1 2">
    <name type="scientific">Gemmobacter nanjingensis</name>
    <dbReference type="NCBI Taxonomy" id="488454"/>
    <lineage>
        <taxon>Bacteria</taxon>
        <taxon>Pseudomonadati</taxon>
        <taxon>Pseudomonadota</taxon>
        <taxon>Alphaproteobacteria</taxon>
        <taxon>Rhodobacterales</taxon>
        <taxon>Paracoccaceae</taxon>
        <taxon>Gemmobacter</taxon>
    </lineage>
</organism>
<proteinExistence type="predicted"/>
<protein>
    <recommendedName>
        <fullName evidence="3">ArsR family transcriptional regulator</fullName>
    </recommendedName>
</protein>
<accession>A0ABQ3FG13</accession>
<evidence type="ECO:0000313" key="2">
    <source>
        <dbReference type="Proteomes" id="UP000658305"/>
    </source>
</evidence>